<proteinExistence type="predicted"/>
<dbReference type="PANTHER" id="PTHR30329:SF21">
    <property type="entry name" value="LIPOPROTEIN YIAD-RELATED"/>
    <property type="match status" value="1"/>
</dbReference>
<dbReference type="PROSITE" id="PS51123">
    <property type="entry name" value="OMPA_2"/>
    <property type="match status" value="1"/>
</dbReference>
<evidence type="ECO:0000256" key="1">
    <source>
        <dbReference type="ARBA" id="ARBA00004442"/>
    </source>
</evidence>
<dbReference type="InterPro" id="IPR050330">
    <property type="entry name" value="Bact_OuterMem_StrucFunc"/>
</dbReference>
<name>A0A9X2WA67_9ENTR</name>
<dbReference type="InterPro" id="IPR036737">
    <property type="entry name" value="OmpA-like_sf"/>
</dbReference>
<dbReference type="Pfam" id="PF00691">
    <property type="entry name" value="OmpA"/>
    <property type="match status" value="1"/>
</dbReference>
<dbReference type="PRINTS" id="PR01021">
    <property type="entry name" value="OMPADOMAIN"/>
</dbReference>
<evidence type="ECO:0000256" key="4">
    <source>
        <dbReference type="PROSITE-ProRule" id="PRU00473"/>
    </source>
</evidence>
<evidence type="ECO:0000256" key="5">
    <source>
        <dbReference type="SAM" id="Phobius"/>
    </source>
</evidence>
<dbReference type="Gene3D" id="3.30.1330.60">
    <property type="entry name" value="OmpA-like domain"/>
    <property type="match status" value="1"/>
</dbReference>
<comment type="subcellular location">
    <subcellularLocation>
        <location evidence="1">Cell outer membrane</location>
    </subcellularLocation>
</comment>
<dbReference type="AlphaFoldDB" id="A0A9X2WA67"/>
<dbReference type="EMBL" id="JALHAP010000081">
    <property type="protein sequence ID" value="MCT4703366.1"/>
    <property type="molecule type" value="Genomic_DNA"/>
</dbReference>
<reference evidence="7" key="1">
    <citation type="submission" date="2022-03" db="EMBL/GenBank/DDBJ databases">
        <title>Proposal of a novel genus Dryocolo and two novel species.</title>
        <authorList>
            <person name="Maddock D.W."/>
            <person name="Brady C.L."/>
            <person name="Denman S."/>
            <person name="Arnold D."/>
        </authorList>
    </citation>
    <scope>NUCLEOTIDE SEQUENCE</scope>
    <source>
        <strain evidence="7">H6W4</strain>
    </source>
</reference>
<dbReference type="InterPro" id="IPR006664">
    <property type="entry name" value="OMP_bac"/>
</dbReference>
<dbReference type="RefSeq" id="WP_271124099.1">
    <property type="nucleotide sequence ID" value="NZ_JALHAN010000068.1"/>
</dbReference>
<feature type="transmembrane region" description="Helical" evidence="5">
    <location>
        <begin position="437"/>
        <end position="455"/>
    </location>
</feature>
<comment type="caution">
    <text evidence="7">The sequence shown here is derived from an EMBL/GenBank/DDBJ whole genome shotgun (WGS) entry which is preliminary data.</text>
</comment>
<sequence length="599" mass="66256">MVKSETIFSRLIGIDTLISFDGIIPSPADFQLKLTSLIERLHKELIAEDHTQEESETLCRALCRYFDIRLTDRQQNNALSWQRYSLVHYFYGYNTSEDNLPLAAQIEPLLHANSKTLFRCARQLLTLLIQQEGQTEELLSLRAASHERYFSQEDAHSEPSEFEAVPQSEARTASPRLIVFIIGPFAGKWFNQNNLSTGNGNGIVWVIATHATSLAKRIAHVREQHTEAGILAFFPLLADGFEKNGILIEQIAAWQYALSSTRLPESLPCMLGLYTRLSLERSSHDPDQAIWSGNLTATPVSPSELETRLIGLLSTLKARDNSKDIHAIQRHALIGMLVSWLAENRIMSALQNLFDGTQLSLTDVAIADHGQGFTRHGAWSRWLAEKYGILPGLSGSIALPPLPSVQLPPLMTAESAQSPLPLPPIAPKPARRRWPKIAAILALLACLAGGAYVFSHTMLNLLTQRKSFGMFVRESEATKAKRYGLAGAAPLFKKGSSSLAPGSEEILKEIVSEIVHAPEQLFLIIGHSDNTGSEAVNRALSTERARIIRDWLVKHTGLPVDNFIIEGAGNSRPIANNDTQEGRAQNRRVEIIPLSTQGK</sequence>
<keyword evidence="8" id="KW-1185">Reference proteome</keyword>
<keyword evidence="5" id="KW-0812">Transmembrane</keyword>
<protein>
    <submittedName>
        <fullName evidence="7">OmpA family protein</fullName>
    </submittedName>
</protein>
<dbReference type="InterPro" id="IPR006665">
    <property type="entry name" value="OmpA-like"/>
</dbReference>
<evidence type="ECO:0000313" key="8">
    <source>
        <dbReference type="Proteomes" id="UP001150641"/>
    </source>
</evidence>
<dbReference type="Proteomes" id="UP001150641">
    <property type="component" value="Unassembled WGS sequence"/>
</dbReference>
<dbReference type="PANTHER" id="PTHR30329">
    <property type="entry name" value="STATOR ELEMENT OF FLAGELLAR MOTOR COMPLEX"/>
    <property type="match status" value="1"/>
</dbReference>
<evidence type="ECO:0000256" key="2">
    <source>
        <dbReference type="ARBA" id="ARBA00023136"/>
    </source>
</evidence>
<dbReference type="SUPFAM" id="SSF103088">
    <property type="entry name" value="OmpA-like"/>
    <property type="match status" value="1"/>
</dbReference>
<dbReference type="GO" id="GO:0009279">
    <property type="term" value="C:cell outer membrane"/>
    <property type="evidence" value="ECO:0007669"/>
    <property type="project" value="UniProtKB-SubCell"/>
</dbReference>
<keyword evidence="3" id="KW-0998">Cell outer membrane</keyword>
<organism evidence="7 8">
    <name type="scientific">Dryocola boscaweniae</name>
    <dbReference type="NCBI Taxonomy" id="2925397"/>
    <lineage>
        <taxon>Bacteria</taxon>
        <taxon>Pseudomonadati</taxon>
        <taxon>Pseudomonadota</taxon>
        <taxon>Gammaproteobacteria</taxon>
        <taxon>Enterobacterales</taxon>
        <taxon>Enterobacteriaceae</taxon>
        <taxon>Dryocola</taxon>
    </lineage>
</organism>
<accession>A0A9X2WA67</accession>
<gene>
    <name evidence="7" type="ORF">MUA00_16430</name>
</gene>
<dbReference type="CDD" id="cd07185">
    <property type="entry name" value="OmpA_C-like"/>
    <property type="match status" value="1"/>
</dbReference>
<keyword evidence="5" id="KW-1133">Transmembrane helix</keyword>
<feature type="domain" description="OmpA-like" evidence="6">
    <location>
        <begin position="479"/>
        <end position="597"/>
    </location>
</feature>
<evidence type="ECO:0000256" key="3">
    <source>
        <dbReference type="ARBA" id="ARBA00023237"/>
    </source>
</evidence>
<keyword evidence="2 4" id="KW-0472">Membrane</keyword>
<evidence type="ECO:0000313" key="7">
    <source>
        <dbReference type="EMBL" id="MCT4703366.1"/>
    </source>
</evidence>
<evidence type="ECO:0000259" key="6">
    <source>
        <dbReference type="PROSITE" id="PS51123"/>
    </source>
</evidence>